<dbReference type="Proteomes" id="UP000323930">
    <property type="component" value="Unassembled WGS sequence"/>
</dbReference>
<dbReference type="Pfam" id="PF13499">
    <property type="entry name" value="EF-hand_7"/>
    <property type="match status" value="1"/>
</dbReference>
<dbReference type="PROSITE" id="PS50222">
    <property type="entry name" value="EF_HAND_2"/>
    <property type="match status" value="1"/>
</dbReference>
<comment type="caution">
    <text evidence="3">The sequence shown here is derived from an EMBL/GenBank/DDBJ whole genome shotgun (WGS) entry which is preliminary data.</text>
</comment>
<protein>
    <submittedName>
        <fullName evidence="3">EF-hand domain-containing protein</fullName>
    </submittedName>
</protein>
<dbReference type="InterPro" id="IPR002048">
    <property type="entry name" value="EF_hand_dom"/>
</dbReference>
<dbReference type="GO" id="GO:0005509">
    <property type="term" value="F:calcium ion binding"/>
    <property type="evidence" value="ECO:0007669"/>
    <property type="project" value="InterPro"/>
</dbReference>
<name>A0A5D0HUC2_9FLAO</name>
<dbReference type="SUPFAM" id="SSF47473">
    <property type="entry name" value="EF-hand"/>
    <property type="match status" value="1"/>
</dbReference>
<evidence type="ECO:0000259" key="2">
    <source>
        <dbReference type="PROSITE" id="PS50222"/>
    </source>
</evidence>
<accession>A0A5D0HUC2</accession>
<dbReference type="Gene3D" id="1.10.238.10">
    <property type="entry name" value="EF-hand"/>
    <property type="match status" value="2"/>
</dbReference>
<organism evidence="3 4">
    <name type="scientific">Seonamhaeicola marinus</name>
    <dbReference type="NCBI Taxonomy" id="1912246"/>
    <lineage>
        <taxon>Bacteria</taxon>
        <taxon>Pseudomonadati</taxon>
        <taxon>Bacteroidota</taxon>
        <taxon>Flavobacteriia</taxon>
        <taxon>Flavobacteriales</taxon>
        <taxon>Flavobacteriaceae</taxon>
    </lineage>
</organism>
<dbReference type="RefSeq" id="WP_148544163.1">
    <property type="nucleotide sequence ID" value="NZ_VSDQ01000679.1"/>
</dbReference>
<reference evidence="3 4" key="1">
    <citation type="submission" date="2019-08" db="EMBL/GenBank/DDBJ databases">
        <title>Seonamhaeicola sediminis sp. nov., isolated from marine sediment.</title>
        <authorList>
            <person name="Cao W.R."/>
        </authorList>
    </citation>
    <scope>NUCLEOTIDE SEQUENCE [LARGE SCALE GENOMIC DNA]</scope>
    <source>
        <strain evidence="3 4">B011</strain>
    </source>
</reference>
<evidence type="ECO:0000256" key="1">
    <source>
        <dbReference type="SAM" id="SignalP"/>
    </source>
</evidence>
<feature type="signal peptide" evidence="1">
    <location>
        <begin position="1"/>
        <end position="23"/>
    </location>
</feature>
<feature type="chain" id="PRO_5023098534" evidence="1">
    <location>
        <begin position="24"/>
        <end position="93"/>
    </location>
</feature>
<dbReference type="EMBL" id="VSDQ01000679">
    <property type="protein sequence ID" value="TYA74918.1"/>
    <property type="molecule type" value="Genomic_DNA"/>
</dbReference>
<feature type="domain" description="EF-hand" evidence="2">
    <location>
        <begin position="50"/>
        <end position="85"/>
    </location>
</feature>
<dbReference type="InterPro" id="IPR011992">
    <property type="entry name" value="EF-hand-dom_pair"/>
</dbReference>
<dbReference type="OrthoDB" id="1448179at2"/>
<keyword evidence="4" id="KW-1185">Reference proteome</keyword>
<dbReference type="AlphaFoldDB" id="A0A5D0HUC2"/>
<gene>
    <name evidence="3" type="ORF">FUA24_16595</name>
</gene>
<evidence type="ECO:0000313" key="3">
    <source>
        <dbReference type="EMBL" id="TYA74918.1"/>
    </source>
</evidence>
<proteinExistence type="predicted"/>
<keyword evidence="1" id="KW-0732">Signal</keyword>
<evidence type="ECO:0000313" key="4">
    <source>
        <dbReference type="Proteomes" id="UP000323930"/>
    </source>
</evidence>
<sequence>MKNNKILVVALTLGLFVSLNTFAQQGNPTPEKMFKRLDTNKDGYLTMKELEGKGISKQFKKIDTDEDEQISLDEFKAFKAKQAEKAKKKKNKE</sequence>